<dbReference type="PANTHER" id="PTHR39177">
    <property type="entry name" value="ABC TRANSPORTER PERMEASE YTRC-RELATED"/>
    <property type="match status" value="1"/>
</dbReference>
<evidence type="ECO:0000313" key="2">
    <source>
        <dbReference type="EMBL" id="MFE8699622.1"/>
    </source>
</evidence>
<organism evidence="2 3">
    <name type="scientific">Cytobacillus spartinae</name>
    <dbReference type="NCBI Taxonomy" id="3299023"/>
    <lineage>
        <taxon>Bacteria</taxon>
        <taxon>Bacillati</taxon>
        <taxon>Bacillota</taxon>
        <taxon>Bacilli</taxon>
        <taxon>Bacillales</taxon>
        <taxon>Bacillaceae</taxon>
        <taxon>Cytobacillus</taxon>
    </lineage>
</organism>
<reference evidence="2 3" key="1">
    <citation type="submission" date="2024-08" db="EMBL/GenBank/DDBJ databases">
        <title>Two novel Cytobacillus novel species.</title>
        <authorList>
            <person name="Liu G."/>
        </authorList>
    </citation>
    <scope>NUCLEOTIDE SEQUENCE [LARGE SCALE GENOMIC DNA]</scope>
    <source>
        <strain evidence="2 3">FJAT-54145</strain>
    </source>
</reference>
<keyword evidence="1" id="KW-0812">Transmembrane</keyword>
<gene>
    <name evidence="2" type="ORF">ACFYKX_03175</name>
</gene>
<keyword evidence="3" id="KW-1185">Reference proteome</keyword>
<protein>
    <submittedName>
        <fullName evidence="2">DUF6449 domain-containing protein</fullName>
    </submittedName>
</protein>
<feature type="transmembrane region" description="Helical" evidence="1">
    <location>
        <begin position="20"/>
        <end position="41"/>
    </location>
</feature>
<evidence type="ECO:0000256" key="1">
    <source>
        <dbReference type="SAM" id="Phobius"/>
    </source>
</evidence>
<dbReference type="Proteomes" id="UP001601059">
    <property type="component" value="Unassembled WGS sequence"/>
</dbReference>
<keyword evidence="1" id="KW-1133">Transmembrane helix</keyword>
<comment type="caution">
    <text evidence="2">The sequence shown here is derived from an EMBL/GenBank/DDBJ whole genome shotgun (WGS) entry which is preliminary data.</text>
</comment>
<feature type="transmembrane region" description="Helical" evidence="1">
    <location>
        <begin position="103"/>
        <end position="124"/>
    </location>
</feature>
<accession>A0ABW6K7R2</accession>
<feature type="transmembrane region" description="Helical" evidence="1">
    <location>
        <begin position="233"/>
        <end position="253"/>
    </location>
</feature>
<dbReference type="PANTHER" id="PTHR39177:SF1">
    <property type="entry name" value="ABC TRANSPORTER PERMEASE YTRC-RELATED"/>
    <property type="match status" value="1"/>
</dbReference>
<feature type="transmembrane region" description="Helical" evidence="1">
    <location>
        <begin position="61"/>
        <end position="83"/>
    </location>
</feature>
<keyword evidence="1" id="KW-0472">Membrane</keyword>
<feature type="transmembrane region" description="Helical" evidence="1">
    <location>
        <begin position="297"/>
        <end position="320"/>
    </location>
</feature>
<feature type="transmembrane region" description="Helical" evidence="1">
    <location>
        <begin position="332"/>
        <end position="349"/>
    </location>
</feature>
<proteinExistence type="predicted"/>
<sequence>MQSKISLIKSEFFKQISRNIGWISIIYFLTLVFAIPLDILMTVTNEHKEFWVKDNLFQYNVGLQIILMISIPVLLAVFLFRYLQVKQSSDLYHSLPIKRTHIFHQYTLIGLLFLIIPVIATAIIVHFQHITWDLQPYFSVGDIYYWAGIMILINIIVYMGAVFIGMVTGLSIVHGALTYIFLLLPLGLLVLITANLQYFLYGFPQDYFLNSKMEYFSPLVITEQLNHQKVEPLVIWLYLMVSIVLYGLSVFLYKKRKLEAVSQALVFPILQPIFKFGTTFCSAFLVALYLGETQNQSFAWLIAGYIIGSFIGYIVAEMVLQKTWRVFGSFKSYFIYVGALAIILVALHLDVTKYEDKVPERSEIKSVHLSEHAYYYYSSDYQIDKLSLEEDQNIKFVQEFHKAIISNKNDVENESRNGRAFFAYELENGKNLVREYYINKELYKEFIKPIHESIEYKEANNEIFRLKEDVEFISFNPAGPTGRHAVISEPEDINEVISILKDEIYAASYDEMYNNKGFQSHISMKIDDQHGMDILFKPSYKKLEAWLKEKGLAEKAMVVEEDISHALVVEVSKLEMDKPEYAYSNEEIFNKMMKSSDVLELKDRNELQIAMDQSIDYYMVENERKKRYLVAFYFKNENYPVIRSFEDEFAPDFVKQFFQ</sequence>
<feature type="transmembrane region" description="Helical" evidence="1">
    <location>
        <begin position="179"/>
        <end position="201"/>
    </location>
</feature>
<dbReference type="InterPro" id="IPR053046">
    <property type="entry name" value="ABC-5_transporter"/>
</dbReference>
<name>A0ABW6K7R2_9BACI</name>
<dbReference type="RefSeq" id="WP_389357973.1">
    <property type="nucleotide sequence ID" value="NZ_JBIACK010000001.1"/>
</dbReference>
<feature type="transmembrane region" description="Helical" evidence="1">
    <location>
        <begin position="144"/>
        <end position="167"/>
    </location>
</feature>
<dbReference type="EMBL" id="JBIACK010000001">
    <property type="protein sequence ID" value="MFE8699622.1"/>
    <property type="molecule type" value="Genomic_DNA"/>
</dbReference>
<feature type="transmembrane region" description="Helical" evidence="1">
    <location>
        <begin position="265"/>
        <end position="291"/>
    </location>
</feature>
<evidence type="ECO:0000313" key="3">
    <source>
        <dbReference type="Proteomes" id="UP001601059"/>
    </source>
</evidence>